<protein>
    <submittedName>
        <fullName evidence="2">Uncharacterized protein</fullName>
    </submittedName>
</protein>
<sequence>MKRRLIQSSQTRATPPLELKRFELNERHARCAGGRCSSERGEKELPHRLYEGRGGGGGATQHTASLHCQQISSMIDEDIRVDLLNTKQRNLPRPLREEL</sequence>
<proteinExistence type="predicted"/>
<name>A0A9D3SQY7_9TELE</name>
<keyword evidence="3" id="KW-1185">Reference proteome</keyword>
<dbReference type="Proteomes" id="UP000824219">
    <property type="component" value="Linkage Group LG03"/>
</dbReference>
<reference evidence="2 3" key="1">
    <citation type="submission" date="2021-06" db="EMBL/GenBank/DDBJ databases">
        <title>Chromosome-level genome assembly of the red-tail catfish (Hemibagrus wyckioides).</title>
        <authorList>
            <person name="Shao F."/>
        </authorList>
    </citation>
    <scope>NUCLEOTIDE SEQUENCE [LARGE SCALE GENOMIC DNA]</scope>
    <source>
        <strain evidence="2">EC202008001</strain>
        <tissue evidence="2">Blood</tissue>
    </source>
</reference>
<dbReference type="EMBL" id="JAHKSW010000003">
    <property type="protein sequence ID" value="KAG7334056.1"/>
    <property type="molecule type" value="Genomic_DNA"/>
</dbReference>
<evidence type="ECO:0000313" key="2">
    <source>
        <dbReference type="EMBL" id="KAG7334056.1"/>
    </source>
</evidence>
<evidence type="ECO:0000313" key="3">
    <source>
        <dbReference type="Proteomes" id="UP000824219"/>
    </source>
</evidence>
<dbReference type="OrthoDB" id="10540630at2759"/>
<accession>A0A9D3SQY7</accession>
<feature type="region of interest" description="Disordered" evidence="1">
    <location>
        <begin position="32"/>
        <end position="62"/>
    </location>
</feature>
<dbReference type="AlphaFoldDB" id="A0A9D3SQY7"/>
<comment type="caution">
    <text evidence="2">The sequence shown here is derived from an EMBL/GenBank/DDBJ whole genome shotgun (WGS) entry which is preliminary data.</text>
</comment>
<feature type="compositionally biased region" description="Basic and acidic residues" evidence="1">
    <location>
        <begin position="37"/>
        <end position="51"/>
    </location>
</feature>
<organism evidence="2 3">
    <name type="scientific">Hemibagrus wyckioides</name>
    <dbReference type="NCBI Taxonomy" id="337641"/>
    <lineage>
        <taxon>Eukaryota</taxon>
        <taxon>Metazoa</taxon>
        <taxon>Chordata</taxon>
        <taxon>Craniata</taxon>
        <taxon>Vertebrata</taxon>
        <taxon>Euteleostomi</taxon>
        <taxon>Actinopterygii</taxon>
        <taxon>Neopterygii</taxon>
        <taxon>Teleostei</taxon>
        <taxon>Ostariophysi</taxon>
        <taxon>Siluriformes</taxon>
        <taxon>Bagridae</taxon>
        <taxon>Hemibagrus</taxon>
    </lineage>
</organism>
<evidence type="ECO:0000256" key="1">
    <source>
        <dbReference type="SAM" id="MobiDB-lite"/>
    </source>
</evidence>
<gene>
    <name evidence="2" type="ORF">KOW79_002463</name>
</gene>